<gene>
    <name evidence="1" type="ORF">AML91_02025</name>
</gene>
<organism evidence="1 2">
    <name type="scientific">Paenibacillus jilunlii</name>
    <dbReference type="NCBI Taxonomy" id="682956"/>
    <lineage>
        <taxon>Bacteria</taxon>
        <taxon>Bacillati</taxon>
        <taxon>Bacillota</taxon>
        <taxon>Bacilli</taxon>
        <taxon>Bacillales</taxon>
        <taxon>Paenibacillaceae</taxon>
        <taxon>Paenibacillus</taxon>
    </lineage>
</organism>
<comment type="caution">
    <text evidence="1">The sequence shown here is derived from an EMBL/GenBank/DDBJ whole genome shotgun (WGS) entry which is preliminary data.</text>
</comment>
<keyword evidence="2" id="KW-1185">Reference proteome</keyword>
<name>A0ABR5T3Y6_9BACL</name>
<sequence>MLFLRKIQVCLEGLWKDKGGGSYKSARQIELEKLRIKGKVADASSVTGLQPLKAVPIKKFLRQQRLEVQTFPAVTTIPHNVKLMSSLYSVCEGAGEQC</sequence>
<evidence type="ECO:0000313" key="1">
    <source>
        <dbReference type="EMBL" id="KWX79820.1"/>
    </source>
</evidence>
<accession>A0ABR5T3Y6</accession>
<reference evidence="1 2" key="1">
    <citation type="submission" date="2015-08" db="EMBL/GenBank/DDBJ databases">
        <title>Genome of Paenibacillus jilunlii.</title>
        <authorList>
            <person name="Sant'Anna F.H."/>
            <person name="Ambrosini A."/>
            <person name="Souza R."/>
            <person name="Bach E."/>
            <person name="Fernandes G."/>
            <person name="Balsanelli E."/>
            <person name="Baura V.A."/>
            <person name="Pedrosa F.O."/>
            <person name="Souza E.M."/>
            <person name="Passaglia L."/>
        </authorList>
    </citation>
    <scope>NUCLEOTIDE SEQUENCE [LARGE SCALE GENOMIC DNA]</scope>
    <source>
        <strain evidence="1 2">DSM 23019</strain>
    </source>
</reference>
<proteinExistence type="predicted"/>
<dbReference type="Proteomes" id="UP000070252">
    <property type="component" value="Unassembled WGS sequence"/>
</dbReference>
<evidence type="ECO:0000313" key="2">
    <source>
        <dbReference type="Proteomes" id="UP000070252"/>
    </source>
</evidence>
<protein>
    <submittedName>
        <fullName evidence="1">Uncharacterized protein</fullName>
    </submittedName>
</protein>
<dbReference type="EMBL" id="LIPY01000083">
    <property type="protein sequence ID" value="KWX79820.1"/>
    <property type="molecule type" value="Genomic_DNA"/>
</dbReference>